<comment type="caution">
    <text evidence="1">The sequence shown here is derived from an EMBL/GenBank/DDBJ whole genome shotgun (WGS) entry which is preliminary data.</text>
</comment>
<organism evidence="1 2">
    <name type="scientific">Mucilaginibacter litoreus</name>
    <dbReference type="NCBI Taxonomy" id="1048221"/>
    <lineage>
        <taxon>Bacteria</taxon>
        <taxon>Pseudomonadati</taxon>
        <taxon>Bacteroidota</taxon>
        <taxon>Sphingobacteriia</taxon>
        <taxon>Sphingobacteriales</taxon>
        <taxon>Sphingobacteriaceae</taxon>
        <taxon>Mucilaginibacter</taxon>
    </lineage>
</organism>
<dbReference type="EMBL" id="JBHTHZ010000002">
    <property type="protein sequence ID" value="MFD0792743.1"/>
    <property type="molecule type" value="Genomic_DNA"/>
</dbReference>
<evidence type="ECO:0000313" key="2">
    <source>
        <dbReference type="Proteomes" id="UP001597010"/>
    </source>
</evidence>
<gene>
    <name evidence="1" type="ORF">ACFQZX_03890</name>
</gene>
<keyword evidence="2" id="KW-1185">Reference proteome</keyword>
<reference evidence="2" key="1">
    <citation type="journal article" date="2019" name="Int. J. Syst. Evol. Microbiol.">
        <title>The Global Catalogue of Microorganisms (GCM) 10K type strain sequencing project: providing services to taxonomists for standard genome sequencing and annotation.</title>
        <authorList>
            <consortium name="The Broad Institute Genomics Platform"/>
            <consortium name="The Broad Institute Genome Sequencing Center for Infectious Disease"/>
            <person name="Wu L."/>
            <person name="Ma J."/>
        </authorList>
    </citation>
    <scope>NUCLEOTIDE SEQUENCE [LARGE SCALE GENOMIC DNA]</scope>
    <source>
        <strain evidence="2">CCUG 61484</strain>
    </source>
</reference>
<dbReference type="RefSeq" id="WP_377111493.1">
    <property type="nucleotide sequence ID" value="NZ_JBHTHZ010000002.1"/>
</dbReference>
<protein>
    <submittedName>
        <fullName evidence="1">Uncharacterized protein</fullName>
    </submittedName>
</protein>
<accession>A0ABW3ANZ2</accession>
<name>A0ABW3ANZ2_9SPHI</name>
<evidence type="ECO:0000313" key="1">
    <source>
        <dbReference type="EMBL" id="MFD0792743.1"/>
    </source>
</evidence>
<dbReference type="Proteomes" id="UP001597010">
    <property type="component" value="Unassembled WGS sequence"/>
</dbReference>
<sequence length="314" mass="36364">MNSDSVIKTYKPTLFFLLILICLISCKQGAIVKHDGEKDRISFKWVFGIRYIEVARRLDNGLSFNEYGYQLEPNWQIKFIPNDSASIYSPKKKQYINFPLSRGYDSIFVTAGSFFKVKKLTRDSMLLQLVETNADSIDLRGANVYMTFYSDKFIKNVLHKDTAAIKAPSKRDTIFIKSLIDSAEKDYQKAFFARQPASVTSKSSFIKVKPRKVVPDIYNNFQTTDDYMYPTFNITIERVPADFYYSFSVVVDSKGKLHYDKPMIPVRDDDIYTLRSKVVMNKYLKRYLKARPGTTLGLRHPSNIYFHVEGLSHP</sequence>
<proteinExistence type="predicted"/>